<dbReference type="InterPro" id="IPR025645">
    <property type="entry name" value="DUF4349"/>
</dbReference>
<feature type="domain" description="DUF4349" evidence="3">
    <location>
        <begin position="56"/>
        <end position="261"/>
    </location>
</feature>
<keyword evidence="2" id="KW-0472">Membrane</keyword>
<gene>
    <name evidence="4" type="ORF">SAMN05660909_01899</name>
</gene>
<dbReference type="Proteomes" id="UP000199656">
    <property type="component" value="Unassembled WGS sequence"/>
</dbReference>
<evidence type="ECO:0000313" key="5">
    <source>
        <dbReference type="Proteomes" id="UP000199656"/>
    </source>
</evidence>
<dbReference type="RefSeq" id="WP_089760997.1">
    <property type="nucleotide sequence ID" value="NZ_BKAT01000025.1"/>
</dbReference>
<organism evidence="4 5">
    <name type="scientific">Chitinophaga terrae</name>
    <name type="common">ex Kim and Jung 2007</name>
    <dbReference type="NCBI Taxonomy" id="408074"/>
    <lineage>
        <taxon>Bacteria</taxon>
        <taxon>Pseudomonadati</taxon>
        <taxon>Bacteroidota</taxon>
        <taxon>Chitinophagia</taxon>
        <taxon>Chitinophagales</taxon>
        <taxon>Chitinophagaceae</taxon>
        <taxon>Chitinophaga</taxon>
    </lineage>
</organism>
<evidence type="ECO:0000256" key="1">
    <source>
        <dbReference type="SAM" id="Coils"/>
    </source>
</evidence>
<protein>
    <recommendedName>
        <fullName evidence="3">DUF4349 domain-containing protein</fullName>
    </recommendedName>
</protein>
<evidence type="ECO:0000313" key="4">
    <source>
        <dbReference type="EMBL" id="SEA43445.1"/>
    </source>
</evidence>
<keyword evidence="2" id="KW-0812">Transmembrane</keyword>
<evidence type="ECO:0000259" key="3">
    <source>
        <dbReference type="Pfam" id="PF14257"/>
    </source>
</evidence>
<name>A0A1H4B5B8_9BACT</name>
<reference evidence="5" key="1">
    <citation type="submission" date="2016-10" db="EMBL/GenBank/DDBJ databases">
        <authorList>
            <person name="Varghese N."/>
            <person name="Submissions S."/>
        </authorList>
    </citation>
    <scope>NUCLEOTIDE SEQUENCE [LARGE SCALE GENOMIC DNA]</scope>
    <source>
        <strain evidence="5">DSM 23920</strain>
    </source>
</reference>
<sequence length="278" mass="31402">MNTRTYLICMLFLFPACMKSTPKPEMTAKEIAMPAPREEERVAAQSDDIAPAIASKVIQTANVSFETDAFNKCRVAVNDVIKKYGGQVTNEKQDKGEYSWRSETTAKVPANKLDSALNALEGIAGVFNEKTVNTEDVTKQYIDMDARMRTQQALEQRYLQLLQKAGTVGDMLEIEEKLSQVRAVIEAAKTNMKQIDDQVAYSTLTINYWQVMKNSSLRRPGFASQAWDSVKDGWDAIVATVLGLIAAWPFIIVAVIIFIFVRRWRKNRRLRKQVASHQ</sequence>
<dbReference type="EMBL" id="FNRL01000007">
    <property type="protein sequence ID" value="SEA43445.1"/>
    <property type="molecule type" value="Genomic_DNA"/>
</dbReference>
<dbReference type="Pfam" id="PF14257">
    <property type="entry name" value="DUF4349"/>
    <property type="match status" value="1"/>
</dbReference>
<evidence type="ECO:0000256" key="2">
    <source>
        <dbReference type="SAM" id="Phobius"/>
    </source>
</evidence>
<dbReference type="OrthoDB" id="5381491at2"/>
<keyword evidence="1" id="KW-0175">Coiled coil</keyword>
<dbReference type="STRING" id="408074.SAMN05660909_01899"/>
<feature type="coiled-coil region" evidence="1">
    <location>
        <begin position="171"/>
        <end position="198"/>
    </location>
</feature>
<proteinExistence type="predicted"/>
<dbReference type="AlphaFoldDB" id="A0A1H4B5B8"/>
<keyword evidence="2" id="KW-1133">Transmembrane helix</keyword>
<accession>A0A1H4B5B8</accession>
<keyword evidence="5" id="KW-1185">Reference proteome</keyword>
<feature type="transmembrane region" description="Helical" evidence="2">
    <location>
        <begin position="236"/>
        <end position="261"/>
    </location>
</feature>